<reference evidence="10" key="3">
    <citation type="submission" date="2023-05" db="EMBL/GenBank/DDBJ databases">
        <authorList>
            <person name="Smith C.H."/>
        </authorList>
    </citation>
    <scope>NUCLEOTIDE SEQUENCE</scope>
    <source>
        <strain evidence="10">CHS0354</strain>
        <tissue evidence="10">Mantle</tissue>
    </source>
</reference>
<evidence type="ECO:0000256" key="4">
    <source>
        <dbReference type="ARBA" id="ARBA00022692"/>
    </source>
</evidence>
<evidence type="ECO:0000256" key="6">
    <source>
        <dbReference type="ARBA" id="ARBA00023136"/>
    </source>
</evidence>
<dbReference type="GO" id="GO:0008519">
    <property type="term" value="F:ammonium channel activity"/>
    <property type="evidence" value="ECO:0007669"/>
    <property type="project" value="InterPro"/>
</dbReference>
<organism evidence="10 11">
    <name type="scientific">Potamilus streckersoni</name>
    <dbReference type="NCBI Taxonomy" id="2493646"/>
    <lineage>
        <taxon>Eukaryota</taxon>
        <taxon>Metazoa</taxon>
        <taxon>Spiralia</taxon>
        <taxon>Lophotrochozoa</taxon>
        <taxon>Mollusca</taxon>
        <taxon>Bivalvia</taxon>
        <taxon>Autobranchia</taxon>
        <taxon>Heteroconchia</taxon>
        <taxon>Palaeoheterodonta</taxon>
        <taxon>Unionida</taxon>
        <taxon>Unionoidea</taxon>
        <taxon>Unionidae</taxon>
        <taxon>Ambleminae</taxon>
        <taxon>Lampsilini</taxon>
        <taxon>Potamilus</taxon>
    </lineage>
</organism>
<dbReference type="AlphaFoldDB" id="A0AAE0W0T3"/>
<evidence type="ECO:0000256" key="5">
    <source>
        <dbReference type="ARBA" id="ARBA00022989"/>
    </source>
</evidence>
<evidence type="ECO:0000256" key="2">
    <source>
        <dbReference type="ARBA" id="ARBA00005887"/>
    </source>
</evidence>
<dbReference type="Proteomes" id="UP001195483">
    <property type="component" value="Unassembled WGS sequence"/>
</dbReference>
<keyword evidence="4 8" id="KW-0812">Transmembrane</keyword>
<evidence type="ECO:0000313" key="11">
    <source>
        <dbReference type="Proteomes" id="UP001195483"/>
    </source>
</evidence>
<keyword evidence="5 8" id="KW-1133">Transmembrane helix</keyword>
<feature type="transmembrane region" description="Helical" evidence="8">
    <location>
        <begin position="35"/>
        <end position="53"/>
    </location>
</feature>
<dbReference type="SUPFAM" id="SSF54913">
    <property type="entry name" value="GlnB-like"/>
    <property type="match status" value="1"/>
</dbReference>
<dbReference type="InterPro" id="IPR011322">
    <property type="entry name" value="N-reg_PII-like_a/b"/>
</dbReference>
<comment type="caution">
    <text evidence="10">The sequence shown here is derived from an EMBL/GenBank/DDBJ whole genome shotgun (WGS) entry which is preliminary data.</text>
</comment>
<dbReference type="InterPro" id="IPR002187">
    <property type="entry name" value="N-reg_PII"/>
</dbReference>
<dbReference type="Pfam" id="PF00543">
    <property type="entry name" value="P-II"/>
    <property type="match status" value="1"/>
</dbReference>
<dbReference type="GO" id="GO:0006808">
    <property type="term" value="P:regulation of nitrogen utilization"/>
    <property type="evidence" value="ECO:0007669"/>
    <property type="project" value="InterPro"/>
</dbReference>
<reference evidence="10" key="1">
    <citation type="journal article" date="2021" name="Genome Biol. Evol.">
        <title>A High-Quality Reference Genome for a Parasitic Bivalve with Doubly Uniparental Inheritance (Bivalvia: Unionida).</title>
        <authorList>
            <person name="Smith C.H."/>
        </authorList>
    </citation>
    <scope>NUCLEOTIDE SEQUENCE</scope>
    <source>
        <strain evidence="10">CHS0354</strain>
    </source>
</reference>
<evidence type="ECO:0000256" key="1">
    <source>
        <dbReference type="ARBA" id="ARBA00004141"/>
    </source>
</evidence>
<dbReference type="Pfam" id="PF00909">
    <property type="entry name" value="Ammonium_transp"/>
    <property type="match status" value="1"/>
</dbReference>
<proteinExistence type="inferred from homology"/>
<sequence length="223" mass="24086">MIKRKKTSLLGLISGVIGGLVTVTPGAGFVGVPGAIIMGLIGGVACWWGVTYLKRMIRLDDSLDVFGIHGVGGIVGALLTGVFTDPALGGSGIYDYVTNSVAADYSIITQVWVQLKAVLVTIVWSGAASAVIFKLVDITIGLRVSEDDEREIYEKSGSDYQTVRLEAVKDALQKENITGMTVSEVRGFGRQKGQRSYTEVRSTGWIIFPKLKLKWWSTITKLI</sequence>
<keyword evidence="7" id="KW-0924">Ammonia transport</keyword>
<keyword evidence="3" id="KW-0813">Transport</keyword>
<comment type="subcellular location">
    <subcellularLocation>
        <location evidence="1">Membrane</location>
        <topology evidence="1">Multi-pass membrane protein</topology>
    </subcellularLocation>
</comment>
<dbReference type="PANTHER" id="PTHR43029:SF10">
    <property type="entry name" value="AMMONIUM TRANSPORTER MEP2"/>
    <property type="match status" value="1"/>
</dbReference>
<keyword evidence="6 8" id="KW-0472">Membrane</keyword>
<dbReference type="Gene3D" id="3.30.70.120">
    <property type="match status" value="1"/>
</dbReference>
<evidence type="ECO:0000259" key="9">
    <source>
        <dbReference type="Pfam" id="PF00909"/>
    </source>
</evidence>
<feature type="domain" description="Ammonium transporter AmtB-like" evidence="9">
    <location>
        <begin position="2"/>
        <end position="150"/>
    </location>
</feature>
<dbReference type="InterPro" id="IPR001905">
    <property type="entry name" value="Ammonium_transpt"/>
</dbReference>
<protein>
    <recommendedName>
        <fullName evidence="9">Ammonium transporter AmtB-like domain-containing protein</fullName>
    </recommendedName>
</protein>
<dbReference type="GO" id="GO:0030234">
    <property type="term" value="F:enzyme regulator activity"/>
    <property type="evidence" value="ECO:0007669"/>
    <property type="project" value="InterPro"/>
</dbReference>
<feature type="transmembrane region" description="Helical" evidence="8">
    <location>
        <begin position="9"/>
        <end position="29"/>
    </location>
</feature>
<feature type="transmembrane region" description="Helical" evidence="8">
    <location>
        <begin position="65"/>
        <end position="84"/>
    </location>
</feature>
<reference evidence="10" key="2">
    <citation type="journal article" date="2021" name="Genome Biol. Evol.">
        <title>Developing a high-quality reference genome for a parasitic bivalve with doubly uniparental inheritance (Bivalvia: Unionida).</title>
        <authorList>
            <person name="Smith C.H."/>
        </authorList>
    </citation>
    <scope>NUCLEOTIDE SEQUENCE</scope>
    <source>
        <strain evidence="10">CHS0354</strain>
        <tissue evidence="10">Mantle</tissue>
    </source>
</reference>
<accession>A0AAE0W0T3</accession>
<dbReference type="InterPro" id="IPR015867">
    <property type="entry name" value="N-reg_PII/ATP_PRibTrfase_C"/>
</dbReference>
<dbReference type="InterPro" id="IPR024041">
    <property type="entry name" value="NH4_transpt_AmtB-like_dom"/>
</dbReference>
<comment type="similarity">
    <text evidence="2">Belongs to the ammonia transporter channel (TC 1.A.11.2) family.</text>
</comment>
<evidence type="ECO:0000256" key="7">
    <source>
        <dbReference type="ARBA" id="ARBA00023177"/>
    </source>
</evidence>
<dbReference type="SUPFAM" id="SSF111352">
    <property type="entry name" value="Ammonium transporter"/>
    <property type="match status" value="1"/>
</dbReference>
<dbReference type="GO" id="GO:0005886">
    <property type="term" value="C:plasma membrane"/>
    <property type="evidence" value="ECO:0007669"/>
    <property type="project" value="TreeGrafter"/>
</dbReference>
<evidence type="ECO:0000256" key="3">
    <source>
        <dbReference type="ARBA" id="ARBA00022448"/>
    </source>
</evidence>
<dbReference type="Gene3D" id="1.10.3430.10">
    <property type="entry name" value="Ammonium transporter AmtB like domains"/>
    <property type="match status" value="1"/>
</dbReference>
<dbReference type="InterPro" id="IPR029020">
    <property type="entry name" value="Ammonium/urea_transptr"/>
</dbReference>
<name>A0AAE0W0T3_9BIVA</name>
<evidence type="ECO:0000256" key="8">
    <source>
        <dbReference type="SAM" id="Phobius"/>
    </source>
</evidence>
<gene>
    <name evidence="10" type="ORF">CHS0354_027400</name>
</gene>
<dbReference type="EMBL" id="JAEAOA010001653">
    <property type="protein sequence ID" value="KAK3596130.1"/>
    <property type="molecule type" value="Genomic_DNA"/>
</dbReference>
<dbReference type="PANTHER" id="PTHR43029">
    <property type="entry name" value="AMMONIUM TRANSPORTER MEP2"/>
    <property type="match status" value="1"/>
</dbReference>
<feature type="transmembrane region" description="Helical" evidence="8">
    <location>
        <begin position="117"/>
        <end position="136"/>
    </location>
</feature>
<keyword evidence="11" id="KW-1185">Reference proteome</keyword>
<evidence type="ECO:0000313" key="10">
    <source>
        <dbReference type="EMBL" id="KAK3596130.1"/>
    </source>
</evidence>